<reference evidence="2" key="1">
    <citation type="journal article" date="2020" name="Nature">
        <title>Giant virus diversity and host interactions through global metagenomics.</title>
        <authorList>
            <person name="Schulz F."/>
            <person name="Roux S."/>
            <person name="Paez-Espino D."/>
            <person name="Jungbluth S."/>
            <person name="Walsh D.A."/>
            <person name="Denef V.J."/>
            <person name="McMahon K.D."/>
            <person name="Konstantinidis K.T."/>
            <person name="Eloe-Fadrosh E.A."/>
            <person name="Kyrpides N.C."/>
            <person name="Woyke T."/>
        </authorList>
    </citation>
    <scope>NUCLEOTIDE SEQUENCE</scope>
    <source>
        <strain evidence="2">GVMAG-S-1035118-87</strain>
    </source>
</reference>
<accession>A0A6C0AHL4</accession>
<dbReference type="Pfam" id="PF19065">
    <property type="entry name" value="P8_CR"/>
    <property type="match status" value="1"/>
</dbReference>
<feature type="domain" description="Minor capsid protein P8 central region" evidence="1">
    <location>
        <begin position="45"/>
        <end position="163"/>
    </location>
</feature>
<sequence>MKFFICQEYMIANGRINILQPPNPLTLQEKPIYTSSYNDAMTGNWSDTPLSRAFFSIENQQILQNGIRAGVYQQSSGKYIISQQSITDLKMIMRALFLEHSANRPDHIADQIRELNEYVLNYCIPRVFSEAKGYLKYIQDASTLVVPLARPIHASTDKTLELKSFF</sequence>
<protein>
    <recommendedName>
        <fullName evidence="1">Minor capsid protein P8 central region domain-containing protein</fullName>
    </recommendedName>
</protein>
<evidence type="ECO:0000259" key="1">
    <source>
        <dbReference type="Pfam" id="PF19065"/>
    </source>
</evidence>
<organism evidence="2">
    <name type="scientific">viral metagenome</name>
    <dbReference type="NCBI Taxonomy" id="1070528"/>
    <lineage>
        <taxon>unclassified sequences</taxon>
        <taxon>metagenomes</taxon>
        <taxon>organismal metagenomes</taxon>
    </lineage>
</organism>
<dbReference type="InterPro" id="IPR043916">
    <property type="entry name" value="P8_CR"/>
</dbReference>
<name>A0A6C0AHL4_9ZZZZ</name>
<dbReference type="EMBL" id="MN740626">
    <property type="protein sequence ID" value="QHS79212.1"/>
    <property type="molecule type" value="Genomic_DNA"/>
</dbReference>
<dbReference type="AlphaFoldDB" id="A0A6C0AHL4"/>
<evidence type="ECO:0000313" key="2">
    <source>
        <dbReference type="EMBL" id="QHS79212.1"/>
    </source>
</evidence>
<proteinExistence type="predicted"/>